<proteinExistence type="inferred from homology"/>
<keyword evidence="3" id="KW-1133">Transmembrane helix</keyword>
<keyword evidence="3" id="KW-0812">Transmembrane</keyword>
<dbReference type="InterPro" id="IPR000462">
    <property type="entry name" value="CDP-OH_P_trans"/>
</dbReference>
<reference evidence="4 5" key="1">
    <citation type="submission" date="2020-08" db="EMBL/GenBank/DDBJ databases">
        <title>Genomic Encyclopedia of Type Strains, Phase IV (KMG-IV): sequencing the most valuable type-strain genomes for metagenomic binning, comparative biology and taxonomic classification.</title>
        <authorList>
            <person name="Goeker M."/>
        </authorList>
    </citation>
    <scope>NUCLEOTIDE SEQUENCE [LARGE SCALE GENOMIC DNA]</scope>
    <source>
        <strain evidence="4 5">DSM 29007</strain>
    </source>
</reference>
<dbReference type="GO" id="GO:0008444">
    <property type="term" value="F:CDP-diacylglycerol-glycerol-3-phosphate 3-phosphatidyltransferase activity"/>
    <property type="evidence" value="ECO:0007669"/>
    <property type="project" value="UniProtKB-EC"/>
</dbReference>
<sequence>MPSSTNSASQPLPWGAPALPAVLHHDTPWTWPNLVTATRLVVGLVLFTMAALTGNETLNYYGLAVYWSLDILDGAVARKLNQETLLGGQFDILSDRLLVAFFYLNELYLHPGMAVPIVLFLLQFMGIDHFLSNQYLRHPGIISPNYYYLVDRKIWQLNWSPAGKAFNTGLVTLLLIFTGSAVLVSAVVLAILAIKVYSVILLQRRPMGDAAVR</sequence>
<comment type="caution">
    <text evidence="4">The sequence shown here is derived from an EMBL/GenBank/DDBJ whole genome shotgun (WGS) entry which is preliminary data.</text>
</comment>
<evidence type="ECO:0000256" key="3">
    <source>
        <dbReference type="SAM" id="Phobius"/>
    </source>
</evidence>
<gene>
    <name evidence="4" type="ORF">HNQ61_002460</name>
</gene>
<dbReference type="PROSITE" id="PS00379">
    <property type="entry name" value="CDP_ALCOHOL_P_TRANSF"/>
    <property type="match status" value="1"/>
</dbReference>
<feature type="transmembrane region" description="Helical" evidence="3">
    <location>
        <begin position="97"/>
        <end position="122"/>
    </location>
</feature>
<keyword evidence="5" id="KW-1185">Reference proteome</keyword>
<evidence type="ECO:0000313" key="4">
    <source>
        <dbReference type="EMBL" id="MBB6070838.1"/>
    </source>
</evidence>
<dbReference type="RefSeq" id="WP_170033183.1">
    <property type="nucleotide sequence ID" value="NZ_JABDTL010000001.1"/>
</dbReference>
<dbReference type="EMBL" id="JACHIA010000006">
    <property type="protein sequence ID" value="MBB6070838.1"/>
    <property type="molecule type" value="Genomic_DNA"/>
</dbReference>
<dbReference type="Gene3D" id="1.20.120.1760">
    <property type="match status" value="1"/>
</dbReference>
<organism evidence="4 5">
    <name type="scientific">Longimicrobium terrae</name>
    <dbReference type="NCBI Taxonomy" id="1639882"/>
    <lineage>
        <taxon>Bacteria</taxon>
        <taxon>Pseudomonadati</taxon>
        <taxon>Gemmatimonadota</taxon>
        <taxon>Longimicrobiia</taxon>
        <taxon>Longimicrobiales</taxon>
        <taxon>Longimicrobiaceae</taxon>
        <taxon>Longimicrobium</taxon>
    </lineage>
</organism>
<dbReference type="InterPro" id="IPR043130">
    <property type="entry name" value="CDP-OH_PTrfase_TM_dom"/>
</dbReference>
<keyword evidence="1 2" id="KW-0808">Transferase</keyword>
<dbReference type="GO" id="GO:0016020">
    <property type="term" value="C:membrane"/>
    <property type="evidence" value="ECO:0007669"/>
    <property type="project" value="InterPro"/>
</dbReference>
<feature type="transmembrane region" description="Helical" evidence="3">
    <location>
        <begin position="170"/>
        <end position="197"/>
    </location>
</feature>
<protein>
    <submittedName>
        <fullName evidence="4">CDP-diacylglycerol--glycerol-3-phosphate 3-phosphatidyltransferase</fullName>
        <ecNumber evidence="4">2.7.8.5</ecNumber>
    </submittedName>
</protein>
<dbReference type="GO" id="GO:0008654">
    <property type="term" value="P:phospholipid biosynthetic process"/>
    <property type="evidence" value="ECO:0007669"/>
    <property type="project" value="InterPro"/>
</dbReference>
<name>A0A841GYP0_9BACT</name>
<evidence type="ECO:0000313" key="5">
    <source>
        <dbReference type="Proteomes" id="UP000582837"/>
    </source>
</evidence>
<dbReference type="Proteomes" id="UP000582837">
    <property type="component" value="Unassembled WGS sequence"/>
</dbReference>
<evidence type="ECO:0000256" key="1">
    <source>
        <dbReference type="ARBA" id="ARBA00022679"/>
    </source>
</evidence>
<feature type="transmembrane region" description="Helical" evidence="3">
    <location>
        <begin position="34"/>
        <end position="52"/>
    </location>
</feature>
<comment type="similarity">
    <text evidence="2">Belongs to the CDP-alcohol phosphatidyltransferase class-I family.</text>
</comment>
<dbReference type="InterPro" id="IPR048254">
    <property type="entry name" value="CDP_ALCOHOL_P_TRANSF_CS"/>
</dbReference>
<evidence type="ECO:0000256" key="2">
    <source>
        <dbReference type="RuleBase" id="RU003750"/>
    </source>
</evidence>
<dbReference type="EC" id="2.7.8.5" evidence="4"/>
<dbReference type="Pfam" id="PF01066">
    <property type="entry name" value="CDP-OH_P_transf"/>
    <property type="match status" value="1"/>
</dbReference>
<keyword evidence="3" id="KW-0472">Membrane</keyword>
<dbReference type="AlphaFoldDB" id="A0A841GYP0"/>
<accession>A0A841GYP0</accession>